<evidence type="ECO:0000313" key="8">
    <source>
        <dbReference type="EMBL" id="KAL1534379.1"/>
    </source>
</evidence>
<dbReference type="GO" id="GO:0046872">
    <property type="term" value="F:metal ion binding"/>
    <property type="evidence" value="ECO:0007669"/>
    <property type="project" value="UniProtKB-KW"/>
</dbReference>
<dbReference type="Gene3D" id="1.10.600.10">
    <property type="entry name" value="Farnesyl Diphosphate Synthase"/>
    <property type="match status" value="2"/>
</dbReference>
<dbReference type="PANTHER" id="PTHR31225:SF9">
    <property type="entry name" value="TERPENE SYNTHASE 10"/>
    <property type="match status" value="1"/>
</dbReference>
<dbReference type="InterPro" id="IPR001906">
    <property type="entry name" value="Terpene_synth_N"/>
</dbReference>
<reference evidence="8 9" key="1">
    <citation type="submission" date="2024-06" db="EMBL/GenBank/DDBJ databases">
        <title>A chromosome level genome sequence of Diviner's sage (Salvia divinorum).</title>
        <authorList>
            <person name="Ford S.A."/>
            <person name="Ro D.-K."/>
            <person name="Ness R.W."/>
            <person name="Phillips M.A."/>
        </authorList>
    </citation>
    <scope>NUCLEOTIDE SEQUENCE [LARGE SCALE GENOMIC DNA]</scope>
    <source>
        <strain evidence="8">SAF-2024a</strain>
        <tissue evidence="8">Leaf</tissue>
    </source>
</reference>
<dbReference type="InterPro" id="IPR036965">
    <property type="entry name" value="Terpene_synth_N_sf"/>
</dbReference>
<evidence type="ECO:0000256" key="2">
    <source>
        <dbReference type="ARBA" id="ARBA00022723"/>
    </source>
</evidence>
<organism evidence="8 9">
    <name type="scientific">Salvia divinorum</name>
    <name type="common">Maria pastora</name>
    <name type="synonym">Diviner's sage</name>
    <dbReference type="NCBI Taxonomy" id="28513"/>
    <lineage>
        <taxon>Eukaryota</taxon>
        <taxon>Viridiplantae</taxon>
        <taxon>Streptophyta</taxon>
        <taxon>Embryophyta</taxon>
        <taxon>Tracheophyta</taxon>
        <taxon>Spermatophyta</taxon>
        <taxon>Magnoliopsida</taxon>
        <taxon>eudicotyledons</taxon>
        <taxon>Gunneridae</taxon>
        <taxon>Pentapetalae</taxon>
        <taxon>asterids</taxon>
        <taxon>lamiids</taxon>
        <taxon>Lamiales</taxon>
        <taxon>Lamiaceae</taxon>
        <taxon>Nepetoideae</taxon>
        <taxon>Mentheae</taxon>
        <taxon>Salviinae</taxon>
        <taxon>Salvia</taxon>
        <taxon>Salvia subgen. Calosphace</taxon>
    </lineage>
</organism>
<keyword evidence="4" id="KW-0809">Transit peptide</keyword>
<dbReference type="Pfam" id="PF03936">
    <property type="entry name" value="Terpene_synth_C"/>
    <property type="match status" value="1"/>
</dbReference>
<protein>
    <submittedName>
        <fullName evidence="8">Alpha-pinene/camphene synthase</fullName>
    </submittedName>
</protein>
<evidence type="ECO:0000256" key="5">
    <source>
        <dbReference type="ARBA" id="ARBA00023239"/>
    </source>
</evidence>
<dbReference type="PANTHER" id="PTHR31225">
    <property type="entry name" value="OS04G0344100 PROTEIN-RELATED"/>
    <property type="match status" value="1"/>
</dbReference>
<dbReference type="SUPFAM" id="SSF48576">
    <property type="entry name" value="Terpenoid synthases"/>
    <property type="match status" value="1"/>
</dbReference>
<evidence type="ECO:0000259" key="7">
    <source>
        <dbReference type="Pfam" id="PF03936"/>
    </source>
</evidence>
<sequence length="203" mass="23921">MAIPNKPTKHVHNFAKKYPKASSQRGWRQSCSIKLTADHPSDQTQPARRSALAFRLLRDHGFRVSQDVFDGFKNEEGEFEESLAYQLELKEISRWWKEKELAEKLPFARDRVVENYIWNVVIDDVFDIYGTLEETQLFKNATLRWDDEAIDQLPHYMQICYMVLDSFINEMAYHILKEKGILVIRDLRKTWGDLCSAYAKEAE</sequence>
<comment type="caution">
    <text evidence="8">The sequence shown here is derived from an EMBL/GenBank/DDBJ whole genome shotgun (WGS) entry which is preliminary data.</text>
</comment>
<dbReference type="Gene3D" id="1.50.10.130">
    <property type="entry name" value="Terpene synthase, N-terminal domain"/>
    <property type="match status" value="1"/>
</dbReference>
<evidence type="ECO:0000256" key="3">
    <source>
        <dbReference type="ARBA" id="ARBA00022842"/>
    </source>
</evidence>
<keyword evidence="5" id="KW-0456">Lyase</keyword>
<feature type="domain" description="Terpene synthase N-terminal" evidence="6">
    <location>
        <begin position="46"/>
        <end position="85"/>
    </location>
</feature>
<evidence type="ECO:0000313" key="9">
    <source>
        <dbReference type="Proteomes" id="UP001567538"/>
    </source>
</evidence>
<evidence type="ECO:0000256" key="4">
    <source>
        <dbReference type="ARBA" id="ARBA00022946"/>
    </source>
</evidence>
<dbReference type="Proteomes" id="UP001567538">
    <property type="component" value="Unassembled WGS sequence"/>
</dbReference>
<gene>
    <name evidence="8" type="ORF">AAHA92_30562</name>
</gene>
<dbReference type="Pfam" id="PF01397">
    <property type="entry name" value="Terpene_synth"/>
    <property type="match status" value="1"/>
</dbReference>
<dbReference type="GO" id="GO:0016114">
    <property type="term" value="P:terpenoid biosynthetic process"/>
    <property type="evidence" value="ECO:0007669"/>
    <property type="project" value="UniProtKB-ARBA"/>
</dbReference>
<keyword evidence="9" id="KW-1185">Reference proteome</keyword>
<evidence type="ECO:0000259" key="6">
    <source>
        <dbReference type="Pfam" id="PF01397"/>
    </source>
</evidence>
<accession>A0ABD1FRC5</accession>
<dbReference type="InterPro" id="IPR005630">
    <property type="entry name" value="Terpene_synthase_metal-bd"/>
</dbReference>
<dbReference type="EMBL" id="JBEAFC010000012">
    <property type="protein sequence ID" value="KAL1534379.1"/>
    <property type="molecule type" value="Genomic_DNA"/>
</dbReference>
<keyword evidence="3" id="KW-0460">Magnesium</keyword>
<feature type="domain" description="Terpene synthase metal-binding" evidence="7">
    <location>
        <begin position="120"/>
        <end position="203"/>
    </location>
</feature>
<dbReference type="AlphaFoldDB" id="A0ABD1FRC5"/>
<dbReference type="InterPro" id="IPR008949">
    <property type="entry name" value="Isoprenoid_synthase_dom_sf"/>
</dbReference>
<keyword evidence="2" id="KW-0479">Metal-binding</keyword>
<proteinExistence type="predicted"/>
<dbReference type="InterPro" id="IPR050148">
    <property type="entry name" value="Terpene_synthase-like"/>
</dbReference>
<evidence type="ECO:0000256" key="1">
    <source>
        <dbReference type="ARBA" id="ARBA00001946"/>
    </source>
</evidence>
<comment type="cofactor">
    <cofactor evidence="1">
        <name>Mg(2+)</name>
        <dbReference type="ChEBI" id="CHEBI:18420"/>
    </cofactor>
</comment>
<name>A0ABD1FRC5_SALDI</name>
<dbReference type="GO" id="GO:0016838">
    <property type="term" value="F:carbon-oxygen lyase activity, acting on phosphates"/>
    <property type="evidence" value="ECO:0007669"/>
    <property type="project" value="UniProtKB-ARBA"/>
</dbReference>